<evidence type="ECO:0000256" key="3">
    <source>
        <dbReference type="SAM" id="MobiDB-lite"/>
    </source>
</evidence>
<reference evidence="5" key="1">
    <citation type="journal article" date="2019" name="Nat. Commun.">
        <title>Expansion of phycobilisome linker gene families in mesophilic red algae.</title>
        <authorList>
            <person name="Lee J."/>
            <person name="Kim D."/>
            <person name="Bhattacharya D."/>
            <person name="Yoon H.S."/>
        </authorList>
    </citation>
    <scope>NUCLEOTIDE SEQUENCE [LARGE SCALE GENOMIC DNA]</scope>
    <source>
        <strain evidence="5">CCMP 1328</strain>
    </source>
</reference>
<comment type="caution">
    <text evidence="4">The sequence shown here is derived from an EMBL/GenBank/DDBJ whole genome shotgun (WGS) entry which is preliminary data.</text>
</comment>
<dbReference type="Proteomes" id="UP000324585">
    <property type="component" value="Unassembled WGS sequence"/>
</dbReference>
<feature type="compositionally biased region" description="Low complexity" evidence="3">
    <location>
        <begin position="442"/>
        <end position="457"/>
    </location>
</feature>
<accession>A0A5J4YYK8</accession>
<keyword evidence="5" id="KW-1185">Reference proteome</keyword>
<evidence type="ECO:0000313" key="5">
    <source>
        <dbReference type="Proteomes" id="UP000324585"/>
    </source>
</evidence>
<organism evidence="4 5">
    <name type="scientific">Porphyridium purpureum</name>
    <name type="common">Red alga</name>
    <name type="synonym">Porphyridium cruentum</name>
    <dbReference type="NCBI Taxonomy" id="35688"/>
    <lineage>
        <taxon>Eukaryota</taxon>
        <taxon>Rhodophyta</taxon>
        <taxon>Bangiophyceae</taxon>
        <taxon>Porphyridiales</taxon>
        <taxon>Porphyridiaceae</taxon>
        <taxon>Porphyridium</taxon>
    </lineage>
</organism>
<dbReference type="GO" id="GO:0005774">
    <property type="term" value="C:vacuolar membrane"/>
    <property type="evidence" value="ECO:0007669"/>
    <property type="project" value="TreeGrafter"/>
</dbReference>
<dbReference type="GO" id="GO:0005829">
    <property type="term" value="C:cytosol"/>
    <property type="evidence" value="ECO:0007669"/>
    <property type="project" value="TreeGrafter"/>
</dbReference>
<proteinExistence type="predicted"/>
<feature type="region of interest" description="Disordered" evidence="3">
    <location>
        <begin position="364"/>
        <end position="404"/>
    </location>
</feature>
<dbReference type="EMBL" id="VRMN01000003">
    <property type="protein sequence ID" value="KAA8496208.1"/>
    <property type="molecule type" value="Genomic_DNA"/>
</dbReference>
<evidence type="ECO:0000256" key="1">
    <source>
        <dbReference type="ARBA" id="ARBA00022574"/>
    </source>
</evidence>
<gene>
    <name evidence="4" type="ORF">FVE85_2363</name>
</gene>
<keyword evidence="1" id="KW-0853">WD repeat</keyword>
<dbReference type="InterPro" id="IPR037590">
    <property type="entry name" value="WDR24"/>
</dbReference>
<dbReference type="GO" id="GO:0016239">
    <property type="term" value="P:positive regulation of macroautophagy"/>
    <property type="evidence" value="ECO:0007669"/>
    <property type="project" value="TreeGrafter"/>
</dbReference>
<keyword evidence="2" id="KW-0677">Repeat</keyword>
<name>A0A5J4YYK8_PORPP</name>
<evidence type="ECO:0000256" key="2">
    <source>
        <dbReference type="ARBA" id="ARBA00022737"/>
    </source>
</evidence>
<feature type="compositionally biased region" description="Low complexity" evidence="3">
    <location>
        <begin position="384"/>
        <end position="401"/>
    </location>
</feature>
<evidence type="ECO:0000313" key="4">
    <source>
        <dbReference type="EMBL" id="KAA8496208.1"/>
    </source>
</evidence>
<dbReference type="InterPro" id="IPR036322">
    <property type="entry name" value="WD40_repeat_dom_sf"/>
</dbReference>
<feature type="region of interest" description="Disordered" evidence="3">
    <location>
        <begin position="434"/>
        <end position="463"/>
    </location>
</feature>
<dbReference type="Gene3D" id="2.130.10.10">
    <property type="entry name" value="YVTN repeat-like/Quinoprotein amine dehydrogenase"/>
    <property type="match status" value="1"/>
</dbReference>
<dbReference type="PANTHER" id="PTHR46200:SF1">
    <property type="entry name" value="GATOR COMPLEX PROTEIN WDR24"/>
    <property type="match status" value="1"/>
</dbReference>
<dbReference type="PANTHER" id="PTHR46200">
    <property type="entry name" value="GATOR COMPLEX PROTEIN WDR24"/>
    <property type="match status" value="1"/>
</dbReference>
<dbReference type="InterPro" id="IPR015943">
    <property type="entry name" value="WD40/YVTN_repeat-like_dom_sf"/>
</dbReference>
<dbReference type="SUPFAM" id="SSF50978">
    <property type="entry name" value="WD40 repeat-like"/>
    <property type="match status" value="1"/>
</dbReference>
<protein>
    <submittedName>
        <fullName evidence="4">Uncharacterized protein</fullName>
    </submittedName>
</protein>
<dbReference type="GO" id="GO:1904263">
    <property type="term" value="P:positive regulation of TORC1 signaling"/>
    <property type="evidence" value="ECO:0007669"/>
    <property type="project" value="TreeGrafter"/>
</dbReference>
<dbReference type="AlphaFoldDB" id="A0A5J4YYK8"/>
<dbReference type="GO" id="GO:0061700">
    <property type="term" value="C:GATOR2 complex"/>
    <property type="evidence" value="ECO:0007669"/>
    <property type="project" value="TreeGrafter"/>
</dbReference>
<sequence length="768" mass="82737">MDWSLTAPLGSKFAALDACVSSALHGTPLIAAGTRLGSTFVFRRADIEHEQPTVLMPRPRFYNGNALNDVTCVGFSADASALAVASAGAVVVWDLQQPAASCEVTRFAESAAPHVCFALEDFNVLACCSGTKPSVAIWDVRDASREMISLQTSGIRAQWCPWVPFSVVTLSNSDGIKLWDLRMARSPRITVSTTADNPFVAMHCSPNVNWPVLATGDRIGRLQLWQMDAHALQPLRTVNLPLLVHSLRFVSPDARGILLAGSGRDKGAVTSSLYLLDTFDLSSVHEDHLTHSLRSMETLGLSEDSAEALPLGLLYTTGLLGIYSVPREALDRCTGYPVSAAIRKSESSHSADERILQTPCSPPMAARMTSAISSDQKQHHETLQYHQQRQQQQQQMQNIAQVHRQQVSWDDDAAGVNASTGVVASFSCSLTNSKSNDDMMFSSKPGSSSTSPGRSPPNVAGEHLAGSLSLPVLHSASLSIGSGSILSYPSEVGAEKNSQQEKRQINAQLGHFGFFANNTAVESYGGSDIVARRADDASLLAPQADASPSMQMPNSALLPVLSCTTREQGGRLQSESEIFCIGTDVQGLQWDVPHSTGRVRIWNPFVAERKKGFVRNHLAGQYNFLKFAGRTDTATSHQVGALTFMDFVEACDHNAKVASQAGEHEVCVLWQSLHALFCRLTDAHTQSGEVRGSDMDGTVNVLKVLVLQLISSLRDLAPNESELIDSILCFCGACVLVPSIVSATSSAHGNVSSRFQEEILQPGLRLRG</sequence>